<reference evidence="6 7" key="1">
    <citation type="submission" date="2008-04" db="EMBL/GenBank/DDBJ databases">
        <title>Draft genome sequence of Bacteroides coprocola (DSM 17136).</title>
        <authorList>
            <person name="Sudarsanam P."/>
            <person name="Ley R."/>
            <person name="Guruge J."/>
            <person name="Turnbaugh P.J."/>
            <person name="Mahowald M."/>
            <person name="Liep D."/>
            <person name="Gordon J."/>
        </authorList>
    </citation>
    <scope>NUCLEOTIDE SEQUENCE [LARGE SCALE GENOMIC DNA]</scope>
    <source>
        <strain evidence="6 7">DSM 17136</strain>
    </source>
</reference>
<keyword evidence="2" id="KW-0998">Cell outer membrane</keyword>
<dbReference type="RefSeq" id="WP_007569494.1">
    <property type="nucleotide sequence ID" value="NZ_DS981488.1"/>
</dbReference>
<accession>B3JJ74</accession>
<sequence length="384" mass="42915">MKLTIIAIILCVSLGAKAQQDSTEMKKAIDAMQKMYSVHFVYDSSLANIKPKGIFQRSSSLPENLKRIFSGTGIRWEIQGEYVLLFRQNNYTFSGHICEDKGETLINVTIFDLNTQTGTLSNEQGFFSITLPEGKHKLRFSYIGYQDVVKEVDLTSNYNGVIYLKESNTSLKEVVVVADLNASLRTTQTGKVSLTSEQLNTEFSLLSSPDLVKTLQNIPGVASGTELLSGMYVHGGKNDENLFLLDGTPLYQINHLGGLFSAFNTDIIKNVDFYKSGFPARYGGRLSSVVDVRTKEGNMKEFHGTFSLGLLDGRVQFEGPIIKDKTSFNIAMRRSWADLFTAPAFFLLNRSNPDDKKNVRYAFHDINGKITHRFSDNNKLSLSV</sequence>
<dbReference type="GO" id="GO:0015344">
    <property type="term" value="F:siderophore uptake transmembrane transporter activity"/>
    <property type="evidence" value="ECO:0007669"/>
    <property type="project" value="TreeGrafter"/>
</dbReference>
<dbReference type="STRING" id="470145.BACCOP_01939"/>
<organism evidence="6 7">
    <name type="scientific">Phocaeicola coprocola DSM 17136</name>
    <dbReference type="NCBI Taxonomy" id="470145"/>
    <lineage>
        <taxon>Bacteria</taxon>
        <taxon>Pseudomonadati</taxon>
        <taxon>Bacteroidota</taxon>
        <taxon>Bacteroidia</taxon>
        <taxon>Bacteroidales</taxon>
        <taxon>Bacteroidaceae</taxon>
        <taxon>Phocaeicola</taxon>
    </lineage>
</organism>
<dbReference type="SUPFAM" id="SSF49464">
    <property type="entry name" value="Carboxypeptidase regulatory domain-like"/>
    <property type="match status" value="1"/>
</dbReference>
<name>B3JJ74_9BACT</name>
<feature type="non-terminal residue" evidence="6">
    <location>
        <position position="384"/>
    </location>
</feature>
<evidence type="ECO:0000259" key="5">
    <source>
        <dbReference type="Pfam" id="PF16344"/>
    </source>
</evidence>
<feature type="signal peptide" evidence="3">
    <location>
        <begin position="1"/>
        <end position="18"/>
    </location>
</feature>
<comment type="subcellular location">
    <subcellularLocation>
        <location evidence="2">Cell outer membrane</location>
        <topology evidence="2">Multi-pass membrane protein</topology>
    </subcellularLocation>
</comment>
<keyword evidence="2" id="KW-0472">Membrane</keyword>
<dbReference type="OrthoDB" id="9803050at2"/>
<keyword evidence="2" id="KW-1134">Transmembrane beta strand</keyword>
<protein>
    <submittedName>
        <fullName evidence="6">TonB-dependent receptor plug domain protein</fullName>
    </submittedName>
</protein>
<dbReference type="Gene3D" id="2.60.40.1120">
    <property type="entry name" value="Carboxypeptidase-like, regulatory domain"/>
    <property type="match status" value="1"/>
</dbReference>
<dbReference type="GO" id="GO:0009279">
    <property type="term" value="C:cell outer membrane"/>
    <property type="evidence" value="ECO:0007669"/>
    <property type="project" value="UniProtKB-SubCell"/>
</dbReference>
<dbReference type="InterPro" id="IPR012910">
    <property type="entry name" value="Plug_dom"/>
</dbReference>
<feature type="domain" description="Protein FecR C-terminal" evidence="5">
    <location>
        <begin position="22"/>
        <end position="84"/>
    </location>
</feature>
<dbReference type="InterPro" id="IPR008969">
    <property type="entry name" value="CarboxyPept-like_regulatory"/>
</dbReference>
<keyword evidence="6" id="KW-0675">Receptor</keyword>
<comment type="similarity">
    <text evidence="2">Belongs to the TonB-dependent receptor family.</text>
</comment>
<dbReference type="Pfam" id="PF13715">
    <property type="entry name" value="CarbopepD_reg_2"/>
    <property type="match status" value="1"/>
</dbReference>
<dbReference type="Gene3D" id="2.170.130.10">
    <property type="entry name" value="TonB-dependent receptor, plug domain"/>
    <property type="match status" value="1"/>
</dbReference>
<evidence type="ECO:0000313" key="6">
    <source>
        <dbReference type="EMBL" id="EDV01016.1"/>
    </source>
</evidence>
<dbReference type="PROSITE" id="PS52016">
    <property type="entry name" value="TONB_DEPENDENT_REC_3"/>
    <property type="match status" value="1"/>
</dbReference>
<dbReference type="AlphaFoldDB" id="B3JJ74"/>
<comment type="caution">
    <text evidence="6">The sequence shown here is derived from an EMBL/GenBank/DDBJ whole genome shotgun (WGS) entry which is preliminary data.</text>
</comment>
<dbReference type="EMBL" id="ABIY02000084">
    <property type="protein sequence ID" value="EDV01016.1"/>
    <property type="molecule type" value="Genomic_DNA"/>
</dbReference>
<dbReference type="Pfam" id="PF07715">
    <property type="entry name" value="Plug"/>
    <property type="match status" value="1"/>
</dbReference>
<keyword evidence="2" id="KW-0812">Transmembrane</keyword>
<dbReference type="Pfam" id="PF16344">
    <property type="entry name" value="FecR_C"/>
    <property type="match status" value="1"/>
</dbReference>
<feature type="chain" id="PRO_5002790019" evidence="3">
    <location>
        <begin position="19"/>
        <end position="384"/>
    </location>
</feature>
<reference evidence="6 7" key="2">
    <citation type="submission" date="2008-04" db="EMBL/GenBank/DDBJ databases">
        <authorList>
            <person name="Fulton L."/>
            <person name="Clifton S."/>
            <person name="Fulton B."/>
            <person name="Xu J."/>
            <person name="Minx P."/>
            <person name="Pepin K.H."/>
            <person name="Johnson M."/>
            <person name="Thiruvilangam P."/>
            <person name="Bhonagiri V."/>
            <person name="Nash W.E."/>
            <person name="Mardis E.R."/>
            <person name="Wilson R.K."/>
        </authorList>
    </citation>
    <scope>NUCLEOTIDE SEQUENCE [LARGE SCALE GENOMIC DNA]</scope>
    <source>
        <strain evidence="6 7">DSM 17136</strain>
    </source>
</reference>
<evidence type="ECO:0000256" key="3">
    <source>
        <dbReference type="SAM" id="SignalP"/>
    </source>
</evidence>
<dbReference type="eggNOG" id="COG4771">
    <property type="taxonomic scope" value="Bacteria"/>
</dbReference>
<dbReference type="Proteomes" id="UP000003146">
    <property type="component" value="Unassembled WGS sequence"/>
</dbReference>
<keyword evidence="1 3" id="KW-0732">Signal</keyword>
<dbReference type="InterPro" id="IPR032508">
    <property type="entry name" value="FecR_C"/>
</dbReference>
<dbReference type="PANTHER" id="PTHR30069:SF29">
    <property type="entry name" value="HEMOGLOBIN AND HEMOGLOBIN-HAPTOGLOBIN-BINDING PROTEIN 1-RELATED"/>
    <property type="match status" value="1"/>
</dbReference>
<keyword evidence="2" id="KW-0813">Transport</keyword>
<gene>
    <name evidence="6" type="ORF">BACCOP_01939</name>
</gene>
<proteinExistence type="inferred from homology"/>
<evidence type="ECO:0000313" key="7">
    <source>
        <dbReference type="Proteomes" id="UP000003146"/>
    </source>
</evidence>
<evidence type="ECO:0000259" key="4">
    <source>
        <dbReference type="Pfam" id="PF07715"/>
    </source>
</evidence>
<evidence type="ECO:0000256" key="1">
    <source>
        <dbReference type="ARBA" id="ARBA00022729"/>
    </source>
</evidence>
<dbReference type="SUPFAM" id="SSF56935">
    <property type="entry name" value="Porins"/>
    <property type="match status" value="1"/>
</dbReference>
<feature type="domain" description="TonB-dependent receptor plug" evidence="4">
    <location>
        <begin position="208"/>
        <end position="285"/>
    </location>
</feature>
<dbReference type="GO" id="GO:0044718">
    <property type="term" value="P:siderophore transmembrane transport"/>
    <property type="evidence" value="ECO:0007669"/>
    <property type="project" value="TreeGrafter"/>
</dbReference>
<dbReference type="InterPro" id="IPR037066">
    <property type="entry name" value="Plug_dom_sf"/>
</dbReference>
<evidence type="ECO:0000256" key="2">
    <source>
        <dbReference type="PROSITE-ProRule" id="PRU01360"/>
    </source>
</evidence>
<dbReference type="PANTHER" id="PTHR30069">
    <property type="entry name" value="TONB-DEPENDENT OUTER MEMBRANE RECEPTOR"/>
    <property type="match status" value="1"/>
</dbReference>
<dbReference type="InterPro" id="IPR039426">
    <property type="entry name" value="TonB-dep_rcpt-like"/>
</dbReference>
<dbReference type="HOGENOM" id="CLU_055248_0_0_10"/>